<dbReference type="Proteomes" id="UP000029833">
    <property type="component" value="Unassembled WGS sequence"/>
</dbReference>
<feature type="transmembrane region" description="Helical" evidence="1">
    <location>
        <begin position="58"/>
        <end position="78"/>
    </location>
</feature>
<protein>
    <recommendedName>
        <fullName evidence="4">Phosphoesterase PA-phosphatase</fullName>
    </recommendedName>
</protein>
<feature type="transmembrane region" description="Helical" evidence="1">
    <location>
        <begin position="32"/>
        <end position="52"/>
    </location>
</feature>
<evidence type="ECO:0008006" key="4">
    <source>
        <dbReference type="Google" id="ProtNLM"/>
    </source>
</evidence>
<dbReference type="AlphaFoldDB" id="A0A0A0B641"/>
<feature type="transmembrane region" description="Helical" evidence="1">
    <location>
        <begin position="124"/>
        <end position="146"/>
    </location>
</feature>
<evidence type="ECO:0000313" key="3">
    <source>
        <dbReference type="Proteomes" id="UP000029833"/>
    </source>
</evidence>
<accession>A0A0A0B641</accession>
<dbReference type="OrthoDB" id="4935320at2"/>
<sequence>MTQDLGPVGGAPATPVAPAVGAASRQTRLARLVTGVLAPPCIGAAALVLVGWRAGGAAGLVSGAVCALFVTVLPYAVVIAGVRAGRWSDRMLTSRSQRVVPILSNIAFAAVGLVHAVATDAPRAVVALVVAAIGTQALLFVINLAWKISFHAGVSAGLGVVLAHELGPAVLPLAVPVVLLVCWARVALREHTLAQVAVGAPVGGGALAALYVLAVGGA</sequence>
<dbReference type="RefSeq" id="WP_052104317.1">
    <property type="nucleotide sequence ID" value="NZ_AXNT01000117.1"/>
</dbReference>
<evidence type="ECO:0000313" key="2">
    <source>
        <dbReference type="EMBL" id="KGM01274.1"/>
    </source>
</evidence>
<keyword evidence="3" id="KW-1185">Reference proteome</keyword>
<keyword evidence="1" id="KW-0812">Transmembrane</keyword>
<feature type="transmembrane region" description="Helical" evidence="1">
    <location>
        <begin position="192"/>
        <end position="214"/>
    </location>
</feature>
<comment type="caution">
    <text evidence="2">The sequence shown here is derived from an EMBL/GenBank/DDBJ whole genome shotgun (WGS) entry which is preliminary data.</text>
</comment>
<name>A0A0A0B641_9CELL</name>
<feature type="transmembrane region" description="Helical" evidence="1">
    <location>
        <begin position="166"/>
        <end position="186"/>
    </location>
</feature>
<proteinExistence type="predicted"/>
<feature type="transmembrane region" description="Helical" evidence="1">
    <location>
        <begin position="99"/>
        <end position="118"/>
    </location>
</feature>
<dbReference type="STRING" id="1408250.Q760_02580"/>
<keyword evidence="1" id="KW-0472">Membrane</keyword>
<keyword evidence="1" id="KW-1133">Transmembrane helix</keyword>
<gene>
    <name evidence="2" type="ORF">Q760_02580</name>
</gene>
<evidence type="ECO:0000256" key="1">
    <source>
        <dbReference type="SAM" id="Phobius"/>
    </source>
</evidence>
<organism evidence="2 3">
    <name type="scientific">Cellulomonas cellasea DSM 20118</name>
    <dbReference type="NCBI Taxonomy" id="1408250"/>
    <lineage>
        <taxon>Bacteria</taxon>
        <taxon>Bacillati</taxon>
        <taxon>Actinomycetota</taxon>
        <taxon>Actinomycetes</taxon>
        <taxon>Micrococcales</taxon>
        <taxon>Cellulomonadaceae</taxon>
        <taxon>Cellulomonas</taxon>
    </lineage>
</organism>
<reference evidence="2 3" key="1">
    <citation type="submission" date="2013-10" db="EMBL/GenBank/DDBJ databases">
        <authorList>
            <person name="Wang G."/>
            <person name="Zhuang W."/>
        </authorList>
    </citation>
    <scope>NUCLEOTIDE SEQUENCE [LARGE SCALE GENOMIC DNA]</scope>
    <source>
        <strain evidence="2 3">DSM 20118</strain>
    </source>
</reference>
<dbReference type="EMBL" id="AXNT01000117">
    <property type="protein sequence ID" value="KGM01274.1"/>
    <property type="molecule type" value="Genomic_DNA"/>
</dbReference>